<dbReference type="Proteomes" id="UP001152747">
    <property type="component" value="Unassembled WGS sequence"/>
</dbReference>
<proteinExistence type="predicted"/>
<keyword evidence="1" id="KW-0732">Signal</keyword>
<dbReference type="EMBL" id="CANHGI010000002">
    <property type="protein sequence ID" value="CAI5440692.1"/>
    <property type="molecule type" value="Genomic_DNA"/>
</dbReference>
<evidence type="ECO:0000313" key="3">
    <source>
        <dbReference type="Proteomes" id="UP001152747"/>
    </source>
</evidence>
<feature type="chain" id="PRO_5040357381" description="DUF19 domain-containing protein" evidence="1">
    <location>
        <begin position="18"/>
        <end position="75"/>
    </location>
</feature>
<organism evidence="2 3">
    <name type="scientific">Caenorhabditis angaria</name>
    <dbReference type="NCBI Taxonomy" id="860376"/>
    <lineage>
        <taxon>Eukaryota</taxon>
        <taxon>Metazoa</taxon>
        <taxon>Ecdysozoa</taxon>
        <taxon>Nematoda</taxon>
        <taxon>Chromadorea</taxon>
        <taxon>Rhabditida</taxon>
        <taxon>Rhabditina</taxon>
        <taxon>Rhabditomorpha</taxon>
        <taxon>Rhabditoidea</taxon>
        <taxon>Rhabditidae</taxon>
        <taxon>Peloderinae</taxon>
        <taxon>Caenorhabditis</taxon>
    </lineage>
</organism>
<feature type="signal peptide" evidence="1">
    <location>
        <begin position="1"/>
        <end position="17"/>
    </location>
</feature>
<sequence length="75" mass="8672">MQKFLIFLFFNIQAVQTLAPNLLCTAYFECLDTKTALLQKQCLPEAEIQKSPKKCRETLKADFAEIEKIREFVGN</sequence>
<evidence type="ECO:0000256" key="1">
    <source>
        <dbReference type="SAM" id="SignalP"/>
    </source>
</evidence>
<keyword evidence="3" id="KW-1185">Reference proteome</keyword>
<accession>A0A9P1MV09</accession>
<comment type="caution">
    <text evidence="2">The sequence shown here is derived from an EMBL/GenBank/DDBJ whole genome shotgun (WGS) entry which is preliminary data.</text>
</comment>
<reference evidence="2" key="1">
    <citation type="submission" date="2022-11" db="EMBL/GenBank/DDBJ databases">
        <authorList>
            <person name="Kikuchi T."/>
        </authorList>
    </citation>
    <scope>NUCLEOTIDE SEQUENCE</scope>
    <source>
        <strain evidence="2">PS1010</strain>
    </source>
</reference>
<protein>
    <recommendedName>
        <fullName evidence="4">DUF19 domain-containing protein</fullName>
    </recommendedName>
</protein>
<evidence type="ECO:0000313" key="2">
    <source>
        <dbReference type="EMBL" id="CAI5440692.1"/>
    </source>
</evidence>
<dbReference type="AlphaFoldDB" id="A0A9P1MV09"/>
<evidence type="ECO:0008006" key="4">
    <source>
        <dbReference type="Google" id="ProtNLM"/>
    </source>
</evidence>
<name>A0A9P1MV09_9PELO</name>
<gene>
    <name evidence="2" type="ORF">CAMP_LOCUS3329</name>
</gene>